<accession>A0A162GWZ2</accession>
<name>A0A162GWZ2_9BBAC</name>
<evidence type="ECO:0000313" key="2">
    <source>
        <dbReference type="Proteomes" id="UP000202962"/>
    </source>
</evidence>
<dbReference type="RefSeq" id="YP_009249936.1">
    <property type="nucleotide sequence ID" value="NC_029996.1"/>
</dbReference>
<reference evidence="1 2" key="1">
    <citation type="submission" date="2015-03" db="EMBL/GenBank/DDBJ databases">
        <title>The complete genome sequence of Mocis sp. granulovirus.</title>
        <authorList>
            <person name="Ardisson-Araujo D.M.P."/>
            <person name="Melo F.L."/>
            <person name="Sosa-Gomez D.R."/>
            <person name="Ribeiro B.M."/>
        </authorList>
    </citation>
    <scope>NUCLEOTIDE SEQUENCE [LARGE SCALE GENOMIC DNA]</scope>
    <source>
        <strain evidence="1">Southern Brazil</strain>
    </source>
</reference>
<keyword evidence="2" id="KW-1185">Reference proteome</keyword>
<dbReference type="Proteomes" id="UP000202962">
    <property type="component" value="Segment"/>
</dbReference>
<dbReference type="KEGG" id="vg:27429785"/>
<dbReference type="EMBL" id="KR011718">
    <property type="protein sequence ID" value="AKR17524.1"/>
    <property type="molecule type" value="Genomic_DNA"/>
</dbReference>
<dbReference type="OrthoDB" id="19088at10239"/>
<sequence>MFHFTNLLLPYVVKIAQIGSTAPYFPNVTFLKLFTSGFFADKPLRYVIDGLVMHTYFPTFSLLPDQNDYSNILGVVNAVVQSRGYIFAVVVFKNEENKAGYMLVAERRAWLDYFELQASMQLPNNDYLYICHPKRVKFSLFDENPVLEQIN</sequence>
<organism evidence="1 2">
    <name type="scientific">Mocis latipes granulovirus</name>
    <dbReference type="NCBI Taxonomy" id="2072024"/>
    <lineage>
        <taxon>Viruses</taxon>
        <taxon>Viruses incertae sedis</taxon>
        <taxon>Naldaviricetes</taxon>
        <taxon>Lefavirales</taxon>
        <taxon>Baculoviridae</taxon>
        <taxon>Betabaculovirus</taxon>
        <taxon>Betabaculovirus molatipedis</taxon>
    </lineage>
</organism>
<protein>
    <submittedName>
        <fullName evidence="1">Uncharacterized protein</fullName>
    </submittedName>
</protein>
<evidence type="ECO:0000313" key="1">
    <source>
        <dbReference type="EMBL" id="AKR17524.1"/>
    </source>
</evidence>
<dbReference type="GeneID" id="27429785"/>
<proteinExistence type="predicted"/>